<sequence length="390" mass="44745">MMVDNWRRKGNQEFGRRKSHYHKRKPPASGGNSNGQHNVSSWEERFVTSSIPWKQFLEAKKYAYLYNNVLNWEDSAAEEAFKTAKDAFYANLQGIPYDVKSHDPDCYNNKIDWNSQENNDLIRDFESEHVVEDIDSNHEPVVIFGDALPDPYKNYAPYGWGDADDKVKGSWGDADDKVKGSWGVSDDLNKGDGNGIKWEEYMEDGKIICDDTNAGCKNNDWWDWNNDKAEDQGWNYNVNLAGYEGWNKPDNKAVDRGWSCNDDKAGDQGWNYNVNTARYQGWSGNNNNAVDGGWNCNDNKAGDQGWNNYVHDYNNYYPSYGNNNNYYPSYGNGNNERYETCNFIGHNSQRSRTWRNNGNRSKSNGKGYGRQRAHGSTMQAHGGQCIYVNH</sequence>
<feature type="compositionally biased region" description="Low complexity" evidence="1">
    <location>
        <begin position="355"/>
        <end position="365"/>
    </location>
</feature>
<feature type="compositionally biased region" description="Basic residues" evidence="1">
    <location>
        <begin position="17"/>
        <end position="26"/>
    </location>
</feature>
<keyword evidence="3" id="KW-1185">Reference proteome</keyword>
<organism evidence="2 3">
    <name type="scientific">Artemisia annua</name>
    <name type="common">Sweet wormwood</name>
    <dbReference type="NCBI Taxonomy" id="35608"/>
    <lineage>
        <taxon>Eukaryota</taxon>
        <taxon>Viridiplantae</taxon>
        <taxon>Streptophyta</taxon>
        <taxon>Embryophyta</taxon>
        <taxon>Tracheophyta</taxon>
        <taxon>Spermatophyta</taxon>
        <taxon>Magnoliopsida</taxon>
        <taxon>eudicotyledons</taxon>
        <taxon>Gunneridae</taxon>
        <taxon>Pentapetalae</taxon>
        <taxon>asterids</taxon>
        <taxon>campanulids</taxon>
        <taxon>Asterales</taxon>
        <taxon>Asteraceae</taxon>
        <taxon>Asteroideae</taxon>
        <taxon>Anthemideae</taxon>
        <taxon>Artemisiinae</taxon>
        <taxon>Artemisia</taxon>
    </lineage>
</organism>
<dbReference type="PANTHER" id="PTHR34567:SF13">
    <property type="entry name" value="HAT C-TERMINAL DIMERISATION DOMAIN-CONTAINING PROTEIN"/>
    <property type="match status" value="1"/>
</dbReference>
<dbReference type="AlphaFoldDB" id="A0A2U1Q5N9"/>
<proteinExistence type="predicted"/>
<dbReference type="PANTHER" id="PTHR34567">
    <property type="entry name" value="FK506-BINDING-LIKE PROTEIN"/>
    <property type="match status" value="1"/>
</dbReference>
<name>A0A2U1Q5N9_ARTAN</name>
<reference evidence="2 3" key="1">
    <citation type="journal article" date="2018" name="Mol. Plant">
        <title>The genome of Artemisia annua provides insight into the evolution of Asteraceae family and artemisinin biosynthesis.</title>
        <authorList>
            <person name="Shen Q."/>
            <person name="Zhang L."/>
            <person name="Liao Z."/>
            <person name="Wang S."/>
            <person name="Yan T."/>
            <person name="Shi P."/>
            <person name="Liu M."/>
            <person name="Fu X."/>
            <person name="Pan Q."/>
            <person name="Wang Y."/>
            <person name="Lv Z."/>
            <person name="Lu X."/>
            <person name="Zhang F."/>
            <person name="Jiang W."/>
            <person name="Ma Y."/>
            <person name="Chen M."/>
            <person name="Hao X."/>
            <person name="Li L."/>
            <person name="Tang Y."/>
            <person name="Lv G."/>
            <person name="Zhou Y."/>
            <person name="Sun X."/>
            <person name="Brodelius P.E."/>
            <person name="Rose J.K.C."/>
            <person name="Tang K."/>
        </authorList>
    </citation>
    <scope>NUCLEOTIDE SEQUENCE [LARGE SCALE GENOMIC DNA]</scope>
    <source>
        <strain evidence="3">cv. Huhao1</strain>
        <tissue evidence="2">Leaf</tissue>
    </source>
</reference>
<feature type="compositionally biased region" description="Basic and acidic residues" evidence="1">
    <location>
        <begin position="1"/>
        <end position="16"/>
    </location>
</feature>
<dbReference type="EMBL" id="PKPP01000394">
    <property type="protein sequence ID" value="PWA93330.1"/>
    <property type="molecule type" value="Genomic_DNA"/>
</dbReference>
<comment type="caution">
    <text evidence="2">The sequence shown here is derived from an EMBL/GenBank/DDBJ whole genome shotgun (WGS) entry which is preliminary data.</text>
</comment>
<evidence type="ECO:0000256" key="1">
    <source>
        <dbReference type="SAM" id="MobiDB-lite"/>
    </source>
</evidence>
<feature type="region of interest" description="Disordered" evidence="1">
    <location>
        <begin position="349"/>
        <end position="379"/>
    </location>
</feature>
<gene>
    <name evidence="2" type="ORF">CTI12_AA072120</name>
</gene>
<evidence type="ECO:0000313" key="2">
    <source>
        <dbReference type="EMBL" id="PWA93330.1"/>
    </source>
</evidence>
<evidence type="ECO:0000313" key="3">
    <source>
        <dbReference type="Proteomes" id="UP000245207"/>
    </source>
</evidence>
<dbReference type="OrthoDB" id="1899291at2759"/>
<protein>
    <submittedName>
        <fullName evidence="2">Uncharacterized protein</fullName>
    </submittedName>
</protein>
<dbReference type="STRING" id="35608.A0A2U1Q5N9"/>
<feature type="region of interest" description="Disordered" evidence="1">
    <location>
        <begin position="1"/>
        <end position="38"/>
    </location>
</feature>
<accession>A0A2U1Q5N9</accession>
<dbReference type="Proteomes" id="UP000245207">
    <property type="component" value="Unassembled WGS sequence"/>
</dbReference>